<dbReference type="GO" id="GO:0055085">
    <property type="term" value="P:transmembrane transport"/>
    <property type="evidence" value="ECO:0007669"/>
    <property type="project" value="InterPro"/>
</dbReference>
<dbReference type="InterPro" id="IPR035906">
    <property type="entry name" value="MetI-like_sf"/>
</dbReference>
<dbReference type="CDD" id="cd06261">
    <property type="entry name" value="TM_PBP2"/>
    <property type="match status" value="1"/>
</dbReference>
<dbReference type="PROSITE" id="PS50928">
    <property type="entry name" value="ABC_TM1"/>
    <property type="match status" value="1"/>
</dbReference>
<reference evidence="9 10" key="1">
    <citation type="submission" date="2016-10" db="EMBL/GenBank/DDBJ databases">
        <authorList>
            <person name="de Groot N.N."/>
        </authorList>
    </citation>
    <scope>NUCLEOTIDE SEQUENCE [LARGE SCALE GENOMIC DNA]</scope>
    <source>
        <strain evidence="9 10">DSM 45317</strain>
    </source>
</reference>
<keyword evidence="4 7" id="KW-0812">Transmembrane</keyword>
<dbReference type="RefSeq" id="WP_218146238.1">
    <property type="nucleotide sequence ID" value="NZ_FOSW01000007.1"/>
</dbReference>
<evidence type="ECO:0000256" key="2">
    <source>
        <dbReference type="ARBA" id="ARBA00022448"/>
    </source>
</evidence>
<dbReference type="Pfam" id="PF19300">
    <property type="entry name" value="BPD_transp_1_N"/>
    <property type="match status" value="1"/>
</dbReference>
<evidence type="ECO:0000259" key="8">
    <source>
        <dbReference type="PROSITE" id="PS50928"/>
    </source>
</evidence>
<gene>
    <name evidence="9" type="ORF">SAMN04488085_107241</name>
</gene>
<protein>
    <submittedName>
        <fullName evidence="9">Peptide/nickel transport system permease protein</fullName>
    </submittedName>
</protein>
<evidence type="ECO:0000256" key="6">
    <source>
        <dbReference type="ARBA" id="ARBA00023136"/>
    </source>
</evidence>
<comment type="similarity">
    <text evidence="7">Belongs to the binding-protein-dependent transport system permease family.</text>
</comment>
<dbReference type="Proteomes" id="UP000199152">
    <property type="component" value="Unassembled WGS sequence"/>
</dbReference>
<dbReference type="EMBL" id="FOSW01000007">
    <property type="protein sequence ID" value="SFL18853.1"/>
    <property type="molecule type" value="Genomic_DNA"/>
</dbReference>
<organism evidence="9 10">
    <name type="scientific">Geodermatophilus ruber</name>
    <dbReference type="NCBI Taxonomy" id="504800"/>
    <lineage>
        <taxon>Bacteria</taxon>
        <taxon>Bacillati</taxon>
        <taxon>Actinomycetota</taxon>
        <taxon>Actinomycetes</taxon>
        <taxon>Geodermatophilales</taxon>
        <taxon>Geodermatophilaceae</taxon>
        <taxon>Geodermatophilus</taxon>
    </lineage>
</organism>
<evidence type="ECO:0000256" key="5">
    <source>
        <dbReference type="ARBA" id="ARBA00022989"/>
    </source>
</evidence>
<accession>A0A1I4FMW6</accession>
<feature type="transmembrane region" description="Helical" evidence="7">
    <location>
        <begin position="170"/>
        <end position="190"/>
    </location>
</feature>
<comment type="subcellular location">
    <subcellularLocation>
        <location evidence="1 7">Cell membrane</location>
        <topology evidence="1 7">Multi-pass membrane protein</topology>
    </subcellularLocation>
</comment>
<dbReference type="PANTHER" id="PTHR43163">
    <property type="entry name" value="DIPEPTIDE TRANSPORT SYSTEM PERMEASE PROTEIN DPPB-RELATED"/>
    <property type="match status" value="1"/>
</dbReference>
<dbReference type="SUPFAM" id="SSF161098">
    <property type="entry name" value="MetI-like"/>
    <property type="match status" value="1"/>
</dbReference>
<evidence type="ECO:0000313" key="9">
    <source>
        <dbReference type="EMBL" id="SFL18853.1"/>
    </source>
</evidence>
<evidence type="ECO:0000256" key="4">
    <source>
        <dbReference type="ARBA" id="ARBA00022692"/>
    </source>
</evidence>
<dbReference type="AlphaFoldDB" id="A0A1I4FMW6"/>
<feature type="domain" description="ABC transmembrane type-1" evidence="8">
    <location>
        <begin position="123"/>
        <end position="329"/>
    </location>
</feature>
<evidence type="ECO:0000256" key="3">
    <source>
        <dbReference type="ARBA" id="ARBA00022475"/>
    </source>
</evidence>
<dbReference type="PANTHER" id="PTHR43163:SF7">
    <property type="entry name" value="DIPEPTIDE-TRANSPORT INTEGRAL MEMBRANE PROTEIN ABC TRANSPORTER DPPB-RELATED"/>
    <property type="match status" value="1"/>
</dbReference>
<sequence length="345" mass="37022">MTATATTPRVPVSRDPRVSRLTRVTGSPVLRLIVKRLLMAVPIMLGVTILTFWVLSLIPGNAAEQLLGAEATPEDVALLERQLGLDQPGVVRYLEWLQGAVTGDLGNSIVSRQPVSDVLADRLPVTGELVLLAFLISLVLAIPVALLAAHKPGGIMDRISMVVSTLGLSVANYVLALILVLVFAVTLGWLPAIGYVPLEDGLWANLEAMILPSAAIGFPLFCFYTRFLRGDLVDQMQQEEYVTTARAKGVGSWSVLIKHAFRNSSFGLITVVGLNLGALIGGTVIIEQIFALPGIGQMLLQAINTRDFVVVQAAVVIFALVAVVANLVVDLLYAVLDPRIRYGSR</sequence>
<dbReference type="STRING" id="504800.SAMN04488085_107241"/>
<keyword evidence="10" id="KW-1185">Reference proteome</keyword>
<dbReference type="Pfam" id="PF00528">
    <property type="entry name" value="BPD_transp_1"/>
    <property type="match status" value="1"/>
</dbReference>
<feature type="transmembrane region" description="Helical" evidence="7">
    <location>
        <begin position="210"/>
        <end position="228"/>
    </location>
</feature>
<evidence type="ECO:0000313" key="10">
    <source>
        <dbReference type="Proteomes" id="UP000199152"/>
    </source>
</evidence>
<keyword evidence="6 7" id="KW-0472">Membrane</keyword>
<keyword evidence="2 7" id="KW-0813">Transport</keyword>
<keyword evidence="5 7" id="KW-1133">Transmembrane helix</keyword>
<name>A0A1I4FMW6_9ACTN</name>
<evidence type="ECO:0000256" key="7">
    <source>
        <dbReference type="RuleBase" id="RU363032"/>
    </source>
</evidence>
<feature type="transmembrane region" description="Helical" evidence="7">
    <location>
        <begin position="37"/>
        <end position="58"/>
    </location>
</feature>
<dbReference type="InterPro" id="IPR000515">
    <property type="entry name" value="MetI-like"/>
</dbReference>
<keyword evidence="3" id="KW-1003">Cell membrane</keyword>
<dbReference type="InParanoid" id="A0A1I4FMW6"/>
<feature type="transmembrane region" description="Helical" evidence="7">
    <location>
        <begin position="266"/>
        <end position="290"/>
    </location>
</feature>
<dbReference type="InterPro" id="IPR045621">
    <property type="entry name" value="BPD_transp_1_N"/>
</dbReference>
<feature type="transmembrane region" description="Helical" evidence="7">
    <location>
        <begin position="310"/>
        <end position="336"/>
    </location>
</feature>
<dbReference type="GO" id="GO:0005886">
    <property type="term" value="C:plasma membrane"/>
    <property type="evidence" value="ECO:0007669"/>
    <property type="project" value="UniProtKB-SubCell"/>
</dbReference>
<proteinExistence type="inferred from homology"/>
<evidence type="ECO:0000256" key="1">
    <source>
        <dbReference type="ARBA" id="ARBA00004651"/>
    </source>
</evidence>
<feature type="transmembrane region" description="Helical" evidence="7">
    <location>
        <begin position="129"/>
        <end position="149"/>
    </location>
</feature>
<dbReference type="Gene3D" id="1.10.3720.10">
    <property type="entry name" value="MetI-like"/>
    <property type="match status" value="1"/>
</dbReference>